<evidence type="ECO:0000313" key="2">
    <source>
        <dbReference type="EMBL" id="KAF2758306.1"/>
    </source>
</evidence>
<evidence type="ECO:0000256" key="1">
    <source>
        <dbReference type="SAM" id="MobiDB-lite"/>
    </source>
</evidence>
<proteinExistence type="predicted"/>
<sequence length="153" mass="17238">MATPVPENSIWSQMKYVPPRGQCNFKTGMLTTCTCRRFMLHPIKIATSFECDGCSHHASHHDMENKLEDEIVRRWQTEEKELELLNSTNAAGRPKKRPRNAICGQRPTRLANGKGQNLLEAALDANQEDFVIEEVESEGTVSSTAGRRGGRRQ</sequence>
<name>A0A6A6W8T6_9PEZI</name>
<dbReference type="OrthoDB" id="5424021at2759"/>
<gene>
    <name evidence="2" type="ORF">EJ05DRAFT_510247</name>
</gene>
<dbReference type="GeneID" id="54489217"/>
<feature type="region of interest" description="Disordered" evidence="1">
    <location>
        <begin position="85"/>
        <end position="109"/>
    </location>
</feature>
<protein>
    <submittedName>
        <fullName evidence="2">Uncharacterized protein</fullName>
    </submittedName>
</protein>
<dbReference type="EMBL" id="ML996571">
    <property type="protein sequence ID" value="KAF2758306.1"/>
    <property type="molecule type" value="Genomic_DNA"/>
</dbReference>
<dbReference type="RefSeq" id="XP_033600757.1">
    <property type="nucleotide sequence ID" value="XM_033748163.1"/>
</dbReference>
<accession>A0A6A6W8T6</accession>
<dbReference type="Proteomes" id="UP000799437">
    <property type="component" value="Unassembled WGS sequence"/>
</dbReference>
<evidence type="ECO:0000313" key="3">
    <source>
        <dbReference type="Proteomes" id="UP000799437"/>
    </source>
</evidence>
<dbReference type="AlphaFoldDB" id="A0A6A6W8T6"/>
<feature type="region of interest" description="Disordered" evidence="1">
    <location>
        <begin position="134"/>
        <end position="153"/>
    </location>
</feature>
<keyword evidence="3" id="KW-1185">Reference proteome</keyword>
<reference evidence="2" key="1">
    <citation type="journal article" date="2020" name="Stud. Mycol.">
        <title>101 Dothideomycetes genomes: a test case for predicting lifestyles and emergence of pathogens.</title>
        <authorList>
            <person name="Haridas S."/>
            <person name="Albert R."/>
            <person name="Binder M."/>
            <person name="Bloem J."/>
            <person name="Labutti K."/>
            <person name="Salamov A."/>
            <person name="Andreopoulos B."/>
            <person name="Baker S."/>
            <person name="Barry K."/>
            <person name="Bills G."/>
            <person name="Bluhm B."/>
            <person name="Cannon C."/>
            <person name="Castanera R."/>
            <person name="Culley D."/>
            <person name="Daum C."/>
            <person name="Ezra D."/>
            <person name="Gonzalez J."/>
            <person name="Henrissat B."/>
            <person name="Kuo A."/>
            <person name="Liang C."/>
            <person name="Lipzen A."/>
            <person name="Lutzoni F."/>
            <person name="Magnuson J."/>
            <person name="Mondo S."/>
            <person name="Nolan M."/>
            <person name="Ohm R."/>
            <person name="Pangilinan J."/>
            <person name="Park H.-J."/>
            <person name="Ramirez L."/>
            <person name="Alfaro M."/>
            <person name="Sun H."/>
            <person name="Tritt A."/>
            <person name="Yoshinaga Y."/>
            <person name="Zwiers L.-H."/>
            <person name="Turgeon B."/>
            <person name="Goodwin S."/>
            <person name="Spatafora J."/>
            <person name="Crous P."/>
            <person name="Grigoriev I."/>
        </authorList>
    </citation>
    <scope>NUCLEOTIDE SEQUENCE</scope>
    <source>
        <strain evidence="2">CBS 121739</strain>
    </source>
</reference>
<organism evidence="2 3">
    <name type="scientific">Pseudovirgaria hyperparasitica</name>
    <dbReference type="NCBI Taxonomy" id="470096"/>
    <lineage>
        <taxon>Eukaryota</taxon>
        <taxon>Fungi</taxon>
        <taxon>Dikarya</taxon>
        <taxon>Ascomycota</taxon>
        <taxon>Pezizomycotina</taxon>
        <taxon>Dothideomycetes</taxon>
        <taxon>Dothideomycetes incertae sedis</taxon>
        <taxon>Acrospermales</taxon>
        <taxon>Acrospermaceae</taxon>
        <taxon>Pseudovirgaria</taxon>
    </lineage>
</organism>